<evidence type="ECO:0000313" key="8">
    <source>
        <dbReference type="Proteomes" id="UP001183410"/>
    </source>
</evidence>
<dbReference type="RefSeq" id="WP_311666519.1">
    <property type="nucleotide sequence ID" value="NZ_JAVREO010000004.1"/>
</dbReference>
<dbReference type="Gene3D" id="3.30.43.10">
    <property type="entry name" value="Uridine Diphospho-n-acetylenolpyruvylglucosamine Reductase, domain 2"/>
    <property type="match status" value="1"/>
</dbReference>
<keyword evidence="3" id="KW-0285">Flavoprotein</keyword>
<dbReference type="PANTHER" id="PTHR42973:SF39">
    <property type="entry name" value="FAD-BINDING PCMH-TYPE DOMAIN-CONTAINING PROTEIN"/>
    <property type="match status" value="1"/>
</dbReference>
<sequence>MDPPAGRGGDILSGAAGRAAAKALRATTEGEVAVPGDARYDALRLPWNRRLDPRPAVVFRPHSAAEVPTAVAVARTHGLPLAPQSTGHGTELPCDGGLLLLTGGLSEITVRPERHSVRVGPGVRMAQVVAAARPHGLTPVAGSGEVGVTGFVLGGGIGWLSRAHGLAADGLLAADLVTSTADTLTASPDEHPDLHWALRGGGGNFGVLTALELRLHPVVDGYGGFAVYDLRHAAGILRRYRELVSAFDETATVGVVLYRQPATPAVPEELRGRPVVAVRGLFLTSDAAARRQLRPLLAEAGRPLLGGFRRLPVAALGVGTTPPTARLQHVDLFRALPDPVLDALVAWAQARSGVVEIRLWGGAIARPPVPPGPAGHRDTRFSVLVEAPVGAAGELAALAGRLAPHATGGTFLNFLSDPGRTRTAFTPAHYDRLVEVKRRHDPENVFHLNHNIPPEGDGVG</sequence>
<comment type="similarity">
    <text evidence="2">Belongs to the oxygen-dependent FAD-linked oxidoreductase family.</text>
</comment>
<dbReference type="InterPro" id="IPR016167">
    <property type="entry name" value="FAD-bd_PCMH_sub1"/>
</dbReference>
<evidence type="ECO:0000256" key="1">
    <source>
        <dbReference type="ARBA" id="ARBA00001974"/>
    </source>
</evidence>
<accession>A0ABU2JNE6</accession>
<dbReference type="Gene3D" id="3.40.462.20">
    <property type="match status" value="1"/>
</dbReference>
<evidence type="ECO:0000256" key="4">
    <source>
        <dbReference type="ARBA" id="ARBA00022827"/>
    </source>
</evidence>
<dbReference type="InterPro" id="IPR036318">
    <property type="entry name" value="FAD-bd_PCMH-like_sf"/>
</dbReference>
<dbReference type="InterPro" id="IPR050416">
    <property type="entry name" value="FAD-linked_Oxidoreductase"/>
</dbReference>
<dbReference type="PROSITE" id="PS00862">
    <property type="entry name" value="OX2_COVAL_FAD"/>
    <property type="match status" value="1"/>
</dbReference>
<comment type="cofactor">
    <cofactor evidence="1">
        <name>FAD</name>
        <dbReference type="ChEBI" id="CHEBI:57692"/>
    </cofactor>
</comment>
<dbReference type="InterPro" id="IPR006094">
    <property type="entry name" value="Oxid_FAD_bind_N"/>
</dbReference>
<proteinExistence type="inferred from homology"/>
<evidence type="ECO:0000259" key="6">
    <source>
        <dbReference type="PROSITE" id="PS51387"/>
    </source>
</evidence>
<evidence type="ECO:0000256" key="3">
    <source>
        <dbReference type="ARBA" id="ARBA00022630"/>
    </source>
</evidence>
<reference evidence="8" key="1">
    <citation type="submission" date="2023-07" db="EMBL/GenBank/DDBJ databases">
        <title>30 novel species of actinomycetes from the DSMZ collection.</title>
        <authorList>
            <person name="Nouioui I."/>
        </authorList>
    </citation>
    <scope>NUCLEOTIDE SEQUENCE [LARGE SCALE GENOMIC DNA]</scope>
    <source>
        <strain evidence="8">DSM 44915</strain>
    </source>
</reference>
<dbReference type="InterPro" id="IPR012951">
    <property type="entry name" value="BBE"/>
</dbReference>
<dbReference type="InterPro" id="IPR016166">
    <property type="entry name" value="FAD-bd_PCMH"/>
</dbReference>
<dbReference type="Pfam" id="PF08031">
    <property type="entry name" value="BBE"/>
    <property type="match status" value="1"/>
</dbReference>
<dbReference type="PANTHER" id="PTHR42973">
    <property type="entry name" value="BINDING OXIDOREDUCTASE, PUTATIVE (AFU_ORTHOLOGUE AFUA_1G17690)-RELATED"/>
    <property type="match status" value="1"/>
</dbReference>
<dbReference type="Gene3D" id="3.30.465.10">
    <property type="match status" value="1"/>
</dbReference>
<dbReference type="Proteomes" id="UP001183410">
    <property type="component" value="Unassembled WGS sequence"/>
</dbReference>
<feature type="domain" description="FAD-binding PCMH-type" evidence="6">
    <location>
        <begin position="51"/>
        <end position="218"/>
    </location>
</feature>
<evidence type="ECO:0000313" key="7">
    <source>
        <dbReference type="EMBL" id="MDT0266504.1"/>
    </source>
</evidence>
<gene>
    <name evidence="7" type="ORF">RM844_09360</name>
</gene>
<protein>
    <submittedName>
        <fullName evidence="7">FAD-binding oxidoreductase</fullName>
    </submittedName>
</protein>
<keyword evidence="5" id="KW-0560">Oxidoreductase</keyword>
<comment type="caution">
    <text evidence="7">The sequence shown here is derived from an EMBL/GenBank/DDBJ whole genome shotgun (WGS) entry which is preliminary data.</text>
</comment>
<dbReference type="InterPro" id="IPR016169">
    <property type="entry name" value="FAD-bd_PCMH_sub2"/>
</dbReference>
<dbReference type="PROSITE" id="PS51387">
    <property type="entry name" value="FAD_PCMH"/>
    <property type="match status" value="1"/>
</dbReference>
<evidence type="ECO:0000256" key="5">
    <source>
        <dbReference type="ARBA" id="ARBA00023002"/>
    </source>
</evidence>
<keyword evidence="4" id="KW-0274">FAD</keyword>
<organism evidence="7 8">
    <name type="scientific">Streptomyces chisholmiae</name>
    <dbReference type="NCBI Taxonomy" id="3075540"/>
    <lineage>
        <taxon>Bacteria</taxon>
        <taxon>Bacillati</taxon>
        <taxon>Actinomycetota</taxon>
        <taxon>Actinomycetes</taxon>
        <taxon>Kitasatosporales</taxon>
        <taxon>Streptomycetaceae</taxon>
        <taxon>Streptomyces</taxon>
    </lineage>
</organism>
<dbReference type="SUPFAM" id="SSF56176">
    <property type="entry name" value="FAD-binding/transporter-associated domain-like"/>
    <property type="match status" value="1"/>
</dbReference>
<dbReference type="Pfam" id="PF01565">
    <property type="entry name" value="FAD_binding_4"/>
    <property type="match status" value="1"/>
</dbReference>
<name>A0ABU2JNE6_9ACTN</name>
<dbReference type="EMBL" id="JAVREO010000004">
    <property type="protein sequence ID" value="MDT0266504.1"/>
    <property type="molecule type" value="Genomic_DNA"/>
</dbReference>
<evidence type="ECO:0000256" key="2">
    <source>
        <dbReference type="ARBA" id="ARBA00005466"/>
    </source>
</evidence>
<keyword evidence="8" id="KW-1185">Reference proteome</keyword>
<dbReference type="InterPro" id="IPR006093">
    <property type="entry name" value="Oxy_OxRdtase_FAD_BS"/>
</dbReference>